<dbReference type="PANTHER" id="PTHR24121">
    <property type="entry name" value="NO MECHANORECEPTOR POTENTIAL C, ISOFORM D-RELATED"/>
    <property type="match status" value="1"/>
</dbReference>
<gene>
    <name evidence="1" type="ORF">THAOC_09564</name>
</gene>
<dbReference type="SUPFAM" id="SSF48403">
    <property type="entry name" value="Ankyrin repeat"/>
    <property type="match status" value="1"/>
</dbReference>
<proteinExistence type="predicted"/>
<dbReference type="SMART" id="SM00248">
    <property type="entry name" value="ANK"/>
    <property type="match status" value="5"/>
</dbReference>
<reference evidence="1 2" key="1">
    <citation type="journal article" date="2012" name="Genome Biol.">
        <title>Genome and low-iron response of an oceanic diatom adapted to chronic iron limitation.</title>
        <authorList>
            <person name="Lommer M."/>
            <person name="Specht M."/>
            <person name="Roy A.S."/>
            <person name="Kraemer L."/>
            <person name="Andreson R."/>
            <person name="Gutowska M.A."/>
            <person name="Wolf J."/>
            <person name="Bergner S.V."/>
            <person name="Schilhabel M.B."/>
            <person name="Klostermeier U.C."/>
            <person name="Beiko R.G."/>
            <person name="Rosenstiel P."/>
            <person name="Hippler M."/>
            <person name="Laroche J."/>
        </authorList>
    </citation>
    <scope>NUCLEOTIDE SEQUENCE [LARGE SCALE GENOMIC DNA]</scope>
    <source>
        <strain evidence="1 2">CCMP1005</strain>
    </source>
</reference>
<dbReference type="PANTHER" id="PTHR24121:SF23">
    <property type="entry name" value="NO MECHANORECEPTOR POTENTIAL C, ISOFORM H"/>
    <property type="match status" value="1"/>
</dbReference>
<accession>K0T7F3</accession>
<name>K0T7F3_THAOC</name>
<evidence type="ECO:0000313" key="1">
    <source>
        <dbReference type="EMBL" id="EJK69206.1"/>
    </source>
</evidence>
<dbReference type="OrthoDB" id="194358at2759"/>
<dbReference type="EMBL" id="AGNL01010346">
    <property type="protein sequence ID" value="EJK69206.1"/>
    <property type="molecule type" value="Genomic_DNA"/>
</dbReference>
<keyword evidence="2" id="KW-1185">Reference proteome</keyword>
<dbReference type="Proteomes" id="UP000266841">
    <property type="component" value="Unassembled WGS sequence"/>
</dbReference>
<organism evidence="1 2">
    <name type="scientific">Thalassiosira oceanica</name>
    <name type="common">Marine diatom</name>
    <dbReference type="NCBI Taxonomy" id="159749"/>
    <lineage>
        <taxon>Eukaryota</taxon>
        <taxon>Sar</taxon>
        <taxon>Stramenopiles</taxon>
        <taxon>Ochrophyta</taxon>
        <taxon>Bacillariophyta</taxon>
        <taxon>Coscinodiscophyceae</taxon>
        <taxon>Thalassiosirophycidae</taxon>
        <taxon>Thalassiosirales</taxon>
        <taxon>Thalassiosiraceae</taxon>
        <taxon>Thalassiosira</taxon>
    </lineage>
</organism>
<dbReference type="InterPro" id="IPR036770">
    <property type="entry name" value="Ankyrin_rpt-contain_sf"/>
</dbReference>
<sequence length="454" mass="51185">DVLAFLIDKQPEDEEMNRFTFVKDGVTIDGENFISGTILSYYVNREARLNVDIVKQIVQKTRRLVKSWDWGPDGSLSPLHIMLRKKHATANIDVIKYLVGLDPAFLGTSVASNSFMSFIGDGEKRRSPLYEACQNRDITVDIIDHLIREGPAAMFGGRTLPDNKKYNIGMPWATRVPESVDLPIPLLRCKGIETEADAWVYFLKCLEENAQVATERFDHGQTPLHLICKSNAKSHKCVGVVKFLVETWPDSLKLYDGMGLHGRPIAYLCKNVAMEKSIALAILEYMLEVDSTLASEYIDKEQNLLALHVAAKARDDLPFLQRLVDCYPLAVETRASSKHERNLPLHFAARYNSSLHAIKFLFDCCPSVLKKCNRKRESVLDLACQSSYMCGEMMRWLVDVVSSKSLLRESETGVLPLTHVLENVELALDDSSALEVVQILALSRPSLCHLSRWV</sequence>
<feature type="non-terminal residue" evidence="1">
    <location>
        <position position="1"/>
    </location>
</feature>
<evidence type="ECO:0000313" key="2">
    <source>
        <dbReference type="Proteomes" id="UP000266841"/>
    </source>
</evidence>
<protein>
    <submittedName>
        <fullName evidence="1">Uncharacterized protein</fullName>
    </submittedName>
</protein>
<dbReference type="InterPro" id="IPR002110">
    <property type="entry name" value="Ankyrin_rpt"/>
</dbReference>
<dbReference type="Gene3D" id="1.25.40.20">
    <property type="entry name" value="Ankyrin repeat-containing domain"/>
    <property type="match status" value="2"/>
</dbReference>
<comment type="caution">
    <text evidence="1">The sequence shown here is derived from an EMBL/GenBank/DDBJ whole genome shotgun (WGS) entry which is preliminary data.</text>
</comment>
<dbReference type="AlphaFoldDB" id="K0T7F3"/>